<keyword evidence="10" id="KW-0472">Membrane</keyword>
<evidence type="ECO:0000259" key="14">
    <source>
        <dbReference type="PROSITE" id="PS50113"/>
    </source>
</evidence>
<comment type="catalytic activity">
    <reaction evidence="1">
        <text>ATP + protein L-histidine = ADP + protein N-phospho-L-histidine.</text>
        <dbReference type="EC" id="2.7.13.3"/>
    </reaction>
</comment>
<dbReference type="InterPro" id="IPR005467">
    <property type="entry name" value="His_kinase_dom"/>
</dbReference>
<evidence type="ECO:0000256" key="10">
    <source>
        <dbReference type="SAM" id="Phobius"/>
    </source>
</evidence>
<evidence type="ECO:0000256" key="9">
    <source>
        <dbReference type="PROSITE-ProRule" id="PRU00169"/>
    </source>
</evidence>
<dbReference type="CDD" id="cd00130">
    <property type="entry name" value="PAS"/>
    <property type="match status" value="2"/>
</dbReference>
<keyword evidence="5" id="KW-0547">Nucleotide-binding</keyword>
<dbReference type="GO" id="GO:0000155">
    <property type="term" value="F:phosphorelay sensor kinase activity"/>
    <property type="evidence" value="ECO:0007669"/>
    <property type="project" value="InterPro"/>
</dbReference>
<evidence type="ECO:0000259" key="11">
    <source>
        <dbReference type="PROSITE" id="PS50109"/>
    </source>
</evidence>
<dbReference type="InterPro" id="IPR011006">
    <property type="entry name" value="CheY-like_superfamily"/>
</dbReference>
<dbReference type="GO" id="GO:0006355">
    <property type="term" value="P:regulation of DNA-templated transcription"/>
    <property type="evidence" value="ECO:0007669"/>
    <property type="project" value="InterPro"/>
</dbReference>
<feature type="domain" description="Response regulatory" evidence="12">
    <location>
        <begin position="831"/>
        <end position="947"/>
    </location>
</feature>
<dbReference type="InterPro" id="IPR004358">
    <property type="entry name" value="Sig_transdc_His_kin-like_C"/>
</dbReference>
<evidence type="ECO:0000259" key="12">
    <source>
        <dbReference type="PROSITE" id="PS50110"/>
    </source>
</evidence>
<dbReference type="InterPro" id="IPR003661">
    <property type="entry name" value="HisK_dim/P_dom"/>
</dbReference>
<dbReference type="Pfam" id="PF00989">
    <property type="entry name" value="PAS"/>
    <property type="match status" value="1"/>
</dbReference>
<dbReference type="PRINTS" id="PR00344">
    <property type="entry name" value="BCTRLSENSOR"/>
</dbReference>
<dbReference type="InterPro" id="IPR036097">
    <property type="entry name" value="HisK_dim/P_sf"/>
</dbReference>
<dbReference type="Gene3D" id="3.30.565.10">
    <property type="entry name" value="Histidine kinase-like ATPase, C-terminal domain"/>
    <property type="match status" value="1"/>
</dbReference>
<dbReference type="Gene3D" id="1.10.287.130">
    <property type="match status" value="1"/>
</dbReference>
<proteinExistence type="predicted"/>
<dbReference type="InterPro" id="IPR000014">
    <property type="entry name" value="PAS"/>
</dbReference>
<evidence type="ECO:0000256" key="5">
    <source>
        <dbReference type="ARBA" id="ARBA00022741"/>
    </source>
</evidence>
<dbReference type="SUPFAM" id="SSF52172">
    <property type="entry name" value="CheY-like"/>
    <property type="match status" value="1"/>
</dbReference>
<feature type="modified residue" description="4-aspartylphosphate" evidence="9">
    <location>
        <position position="882"/>
    </location>
</feature>
<dbReference type="GO" id="GO:0005524">
    <property type="term" value="F:ATP binding"/>
    <property type="evidence" value="ECO:0007669"/>
    <property type="project" value="UniProtKB-KW"/>
</dbReference>
<keyword evidence="4" id="KW-0808">Transferase</keyword>
<dbReference type="InterPro" id="IPR036890">
    <property type="entry name" value="HATPase_C_sf"/>
</dbReference>
<feature type="domain" description="PAS" evidence="13">
    <location>
        <begin position="328"/>
        <end position="392"/>
    </location>
</feature>
<dbReference type="KEGG" id="dog:HP555_04490"/>
<dbReference type="PROSITE" id="PS50112">
    <property type="entry name" value="PAS"/>
    <property type="match status" value="2"/>
</dbReference>
<dbReference type="InterPro" id="IPR013767">
    <property type="entry name" value="PAS_fold"/>
</dbReference>
<dbReference type="Pfam" id="PF00512">
    <property type="entry name" value="HisKA"/>
    <property type="match status" value="1"/>
</dbReference>
<dbReference type="Gene3D" id="3.30.450.20">
    <property type="entry name" value="PAS domain"/>
    <property type="match status" value="3"/>
</dbReference>
<evidence type="ECO:0000256" key="8">
    <source>
        <dbReference type="ARBA" id="ARBA00023012"/>
    </source>
</evidence>
<dbReference type="SUPFAM" id="SSF55785">
    <property type="entry name" value="PYP-like sensor domain (PAS domain)"/>
    <property type="match status" value="2"/>
</dbReference>
<dbReference type="InterPro" id="IPR001610">
    <property type="entry name" value="PAC"/>
</dbReference>
<feature type="transmembrane region" description="Helical" evidence="10">
    <location>
        <begin position="7"/>
        <end position="28"/>
    </location>
</feature>
<dbReference type="EMBL" id="CP054140">
    <property type="protein sequence ID" value="QQG65179.1"/>
    <property type="molecule type" value="Genomic_DNA"/>
</dbReference>
<dbReference type="PROSITE" id="PS50110">
    <property type="entry name" value="RESPONSE_REGULATORY"/>
    <property type="match status" value="1"/>
</dbReference>
<keyword evidence="7" id="KW-0067">ATP-binding</keyword>
<name>A0A7T5VC61_9BACT</name>
<evidence type="ECO:0000313" key="16">
    <source>
        <dbReference type="Proteomes" id="UP000596092"/>
    </source>
</evidence>
<feature type="domain" description="PAC" evidence="14">
    <location>
        <begin position="520"/>
        <end position="574"/>
    </location>
</feature>
<dbReference type="SMART" id="SM00091">
    <property type="entry name" value="PAS"/>
    <property type="match status" value="2"/>
</dbReference>
<dbReference type="PROSITE" id="PS50113">
    <property type="entry name" value="PAC"/>
    <property type="match status" value="1"/>
</dbReference>
<feature type="transmembrane region" description="Helical" evidence="10">
    <location>
        <begin position="332"/>
        <end position="355"/>
    </location>
</feature>
<dbReference type="Gene3D" id="3.40.50.2300">
    <property type="match status" value="1"/>
</dbReference>
<dbReference type="Pfam" id="PF13426">
    <property type="entry name" value="PAS_9"/>
    <property type="match status" value="1"/>
</dbReference>
<dbReference type="PROSITE" id="PS50109">
    <property type="entry name" value="HIS_KIN"/>
    <property type="match status" value="1"/>
</dbReference>
<evidence type="ECO:0000256" key="6">
    <source>
        <dbReference type="ARBA" id="ARBA00022777"/>
    </source>
</evidence>
<dbReference type="InterPro" id="IPR003594">
    <property type="entry name" value="HATPase_dom"/>
</dbReference>
<evidence type="ECO:0000256" key="2">
    <source>
        <dbReference type="ARBA" id="ARBA00012438"/>
    </source>
</evidence>
<dbReference type="NCBIfam" id="TIGR00229">
    <property type="entry name" value="sensory_box"/>
    <property type="match status" value="2"/>
</dbReference>
<keyword evidence="8" id="KW-0902">Two-component regulatory system</keyword>
<evidence type="ECO:0000313" key="15">
    <source>
        <dbReference type="EMBL" id="QQG65179.1"/>
    </source>
</evidence>
<dbReference type="Proteomes" id="UP000596092">
    <property type="component" value="Chromosome"/>
</dbReference>
<dbReference type="Pfam" id="PF00072">
    <property type="entry name" value="Response_reg"/>
    <property type="match status" value="1"/>
</dbReference>
<organism evidence="15 16">
    <name type="scientific">Desulfobulbus oligotrophicus</name>
    <dbReference type="NCBI Taxonomy" id="1909699"/>
    <lineage>
        <taxon>Bacteria</taxon>
        <taxon>Pseudomonadati</taxon>
        <taxon>Thermodesulfobacteriota</taxon>
        <taxon>Desulfobulbia</taxon>
        <taxon>Desulfobulbales</taxon>
        <taxon>Desulfobulbaceae</taxon>
        <taxon>Desulfobulbus</taxon>
    </lineage>
</organism>
<evidence type="ECO:0000259" key="13">
    <source>
        <dbReference type="PROSITE" id="PS50112"/>
    </source>
</evidence>
<dbReference type="SUPFAM" id="SSF47384">
    <property type="entry name" value="Homodimeric domain of signal transducing histidine kinase"/>
    <property type="match status" value="1"/>
</dbReference>
<keyword evidence="10" id="KW-0812">Transmembrane</keyword>
<dbReference type="SMART" id="SM00387">
    <property type="entry name" value="HATPase_c"/>
    <property type="match status" value="1"/>
</dbReference>
<feature type="transmembrane region" description="Helical" evidence="10">
    <location>
        <begin position="294"/>
        <end position="312"/>
    </location>
</feature>
<dbReference type="PANTHER" id="PTHR43065:SF42">
    <property type="entry name" value="TWO-COMPONENT SENSOR PPRA"/>
    <property type="match status" value="1"/>
</dbReference>
<dbReference type="CDD" id="cd00156">
    <property type="entry name" value="REC"/>
    <property type="match status" value="1"/>
</dbReference>
<dbReference type="SMART" id="SM00448">
    <property type="entry name" value="REC"/>
    <property type="match status" value="1"/>
</dbReference>
<dbReference type="CDD" id="cd00082">
    <property type="entry name" value="HisKA"/>
    <property type="match status" value="1"/>
</dbReference>
<feature type="domain" description="Histidine kinase" evidence="11">
    <location>
        <begin position="587"/>
        <end position="811"/>
    </location>
</feature>
<dbReference type="RefSeq" id="WP_199263998.1">
    <property type="nucleotide sequence ID" value="NZ_CP054140.1"/>
</dbReference>
<evidence type="ECO:0000256" key="3">
    <source>
        <dbReference type="ARBA" id="ARBA00022553"/>
    </source>
</evidence>
<accession>A0A7T5VC61</accession>
<sequence>MKNRFDYQLVVLGFLATLVLAGLFYLPYLSVHTKTMDAFRLQQTLLAQQAEVGLQEYLTTYSTALTYLVQQAGIQQLDESGKSLLGDFLSMRGGDILSIERTDAAGIRLFIVPEIPNEAQEGATDHCRTLHEQNHPRVSDLYRLSDGVGQIFFSAAVRQEDEFAGCLSFSLPITRVAQRIFDQISFPHEEDVLLVNQSGVILTAPGVSLVGNSIHHLYVNNEDDVKVLRTALGSGEQKLVVLSEDRLTQNLQNPGKVYGLVYPLHLAADTSWSLVLLTPEHVVLGSMAEFRSQWLVVTAVAVTVVALLSLILSRIAVHRKEESEQRAAQKQLAMLLDLAPMGVFVLNAKAVVLYANQEALRMLEADGEQVVGQEFLSFFHRDTRHELARQLEGGTAARSRYKCGPIRLHTFSGAKREVVVHATLYQADPQPQWILIVHDVTDERIRAAQQQRLTTAVDQVKEAVLIADRQGIIDYANAALVEMTGYSMEECRGQSIRILWAEEQDTSFDLKIENVVDGGEVWRGRIINRRKDGTFFVAVATISPMRSTNGAVPHFVLVQRDVTQELELDSRLRQTQKMEAIGTLAGGIAHDFNNILGGIIGFTDLALLQSTPGTEAHTNLLHIRQGGKRAADLVQQILTFSRQSVIEKVPVPIAPLIKESLKLLRASLPTTIDIVQDMPASEMKMMVMAAPVQIQQIVMNLCTNAFYAMRETGGRLVIRLRLETVTIPGQNSGNSDKERAVLVVEDTGQGIGEEILSQIFTPFFTTKQPGEGTGMGLSVVHGIVQELGGQIDVQSKAGEGTVFTVCLPLVDQAGNNGLVNGSRPLSTGTEHILVVDDEKDIRETYKMMLSHLGYTVTTTGDPQEVTFLLEHAQEPIDLVLTDQTMPRMTGIDLTRDLRRKHLSVPVILCTGYSDRLNHEIALEAGASDLLMKPMDLQGLSAAVRSALDRIRNG</sequence>
<feature type="domain" description="PAS" evidence="13">
    <location>
        <begin position="449"/>
        <end position="519"/>
    </location>
</feature>
<gene>
    <name evidence="15" type="ORF">HP555_04490</name>
</gene>
<protein>
    <recommendedName>
        <fullName evidence="2">histidine kinase</fullName>
        <ecNumber evidence="2">2.7.13.3</ecNumber>
    </recommendedName>
</protein>
<dbReference type="PANTHER" id="PTHR43065">
    <property type="entry name" value="SENSOR HISTIDINE KINASE"/>
    <property type="match status" value="1"/>
</dbReference>
<dbReference type="EC" id="2.7.13.3" evidence="2"/>
<evidence type="ECO:0000256" key="4">
    <source>
        <dbReference type="ARBA" id="ARBA00022679"/>
    </source>
</evidence>
<evidence type="ECO:0000256" key="7">
    <source>
        <dbReference type="ARBA" id="ARBA00022840"/>
    </source>
</evidence>
<evidence type="ECO:0000256" key="1">
    <source>
        <dbReference type="ARBA" id="ARBA00000085"/>
    </source>
</evidence>
<dbReference type="SUPFAM" id="SSF55874">
    <property type="entry name" value="ATPase domain of HSP90 chaperone/DNA topoisomerase II/histidine kinase"/>
    <property type="match status" value="1"/>
</dbReference>
<dbReference type="InterPro" id="IPR000700">
    <property type="entry name" value="PAS-assoc_C"/>
</dbReference>
<dbReference type="InterPro" id="IPR001789">
    <property type="entry name" value="Sig_transdc_resp-reg_receiver"/>
</dbReference>
<keyword evidence="10" id="KW-1133">Transmembrane helix</keyword>
<dbReference type="AlphaFoldDB" id="A0A7T5VC61"/>
<dbReference type="Pfam" id="PF02518">
    <property type="entry name" value="HATPase_c"/>
    <property type="match status" value="1"/>
</dbReference>
<keyword evidence="16" id="KW-1185">Reference proteome</keyword>
<dbReference type="SMART" id="SM00086">
    <property type="entry name" value="PAC"/>
    <property type="match status" value="2"/>
</dbReference>
<keyword evidence="6" id="KW-0418">Kinase</keyword>
<keyword evidence="3 9" id="KW-0597">Phosphoprotein</keyword>
<dbReference type="InterPro" id="IPR035965">
    <property type="entry name" value="PAS-like_dom_sf"/>
</dbReference>
<reference evidence="15 16" key="1">
    <citation type="submission" date="2020-05" db="EMBL/GenBank/DDBJ databases">
        <title>Complete genome of Desulfobulbus oligotrophicus.</title>
        <authorList>
            <person name="Podar M."/>
        </authorList>
    </citation>
    <scope>NUCLEOTIDE SEQUENCE [LARGE SCALE GENOMIC DNA]</scope>
    <source>
        <strain evidence="15 16">Prop6</strain>
    </source>
</reference>
<dbReference type="SMART" id="SM00388">
    <property type="entry name" value="HisKA"/>
    <property type="match status" value="1"/>
</dbReference>